<dbReference type="OrthoDB" id="9807407at2"/>
<dbReference type="PANTHER" id="PTHR36113:SF6">
    <property type="entry name" value="FOSFOMYCIN RESISTANCE PROTEIN FOSX"/>
    <property type="match status" value="1"/>
</dbReference>
<dbReference type="InterPro" id="IPR004360">
    <property type="entry name" value="Glyas_Fos-R_dOase_dom"/>
</dbReference>
<dbReference type="RefSeq" id="WP_115732364.1">
    <property type="nucleotide sequence ID" value="NZ_BAAAVY010000002.1"/>
</dbReference>
<name>A0A380WNK2_AMIAI</name>
<evidence type="ECO:0000259" key="2">
    <source>
        <dbReference type="PROSITE" id="PS51819"/>
    </source>
</evidence>
<dbReference type="InterPro" id="IPR037523">
    <property type="entry name" value="VOC_core"/>
</dbReference>
<dbReference type="InterPro" id="IPR029068">
    <property type="entry name" value="Glyas_Bleomycin-R_OHBP_Dase"/>
</dbReference>
<protein>
    <submittedName>
        <fullName evidence="3">3,4-dihydroxyphenylacetate 2,3-dioxygenase</fullName>
    </submittedName>
</protein>
<dbReference type="GO" id="GO:0051213">
    <property type="term" value="F:dioxygenase activity"/>
    <property type="evidence" value="ECO:0007669"/>
    <property type="project" value="UniProtKB-KW"/>
</dbReference>
<dbReference type="SUPFAM" id="SSF54593">
    <property type="entry name" value="Glyoxalase/Bleomycin resistance protein/Dihydroxybiphenyl dioxygenase"/>
    <property type="match status" value="1"/>
</dbReference>
<keyword evidence="1" id="KW-0479">Metal-binding</keyword>
<keyword evidence="3" id="KW-0560">Oxidoreductase</keyword>
<dbReference type="AlphaFoldDB" id="A0A380WNK2"/>
<evidence type="ECO:0000313" key="4">
    <source>
        <dbReference type="Proteomes" id="UP000254701"/>
    </source>
</evidence>
<evidence type="ECO:0000256" key="1">
    <source>
        <dbReference type="ARBA" id="ARBA00022723"/>
    </source>
</evidence>
<dbReference type="InterPro" id="IPR051332">
    <property type="entry name" value="Fosfomycin_Res_Enzymes"/>
</dbReference>
<reference evidence="3 4" key="1">
    <citation type="submission" date="2018-06" db="EMBL/GenBank/DDBJ databases">
        <authorList>
            <consortium name="Pathogen Informatics"/>
            <person name="Doyle S."/>
        </authorList>
    </citation>
    <scope>NUCLEOTIDE SEQUENCE [LARGE SCALE GENOMIC DNA]</scope>
    <source>
        <strain evidence="3 4">NCTC10684</strain>
    </source>
</reference>
<dbReference type="EMBL" id="UFSM01000001">
    <property type="protein sequence ID" value="SUU90355.1"/>
    <property type="molecule type" value="Genomic_DNA"/>
</dbReference>
<proteinExistence type="predicted"/>
<dbReference type="Pfam" id="PF00903">
    <property type="entry name" value="Glyoxalase"/>
    <property type="match status" value="1"/>
</dbReference>
<feature type="domain" description="VOC" evidence="2">
    <location>
        <begin position="1"/>
        <end position="129"/>
    </location>
</feature>
<dbReference type="Proteomes" id="UP000254701">
    <property type="component" value="Unassembled WGS sequence"/>
</dbReference>
<evidence type="ECO:0000313" key="3">
    <source>
        <dbReference type="EMBL" id="SUU90355.1"/>
    </source>
</evidence>
<dbReference type="GO" id="GO:0046872">
    <property type="term" value="F:metal ion binding"/>
    <property type="evidence" value="ECO:0007669"/>
    <property type="project" value="UniProtKB-KW"/>
</dbReference>
<dbReference type="PANTHER" id="PTHR36113">
    <property type="entry name" value="LYASE, PUTATIVE-RELATED-RELATED"/>
    <property type="match status" value="1"/>
</dbReference>
<dbReference type="Gene3D" id="3.10.180.10">
    <property type="entry name" value="2,3-Dihydroxybiphenyl 1,2-Dioxygenase, domain 1"/>
    <property type="match status" value="1"/>
</dbReference>
<dbReference type="PROSITE" id="PS51819">
    <property type="entry name" value="VOC"/>
    <property type="match status" value="1"/>
</dbReference>
<sequence length="132" mass="15323">MLHHVEIYVSNLDASHAFWASLLAQIGYEESDRWGDGFTLAHEDDAYLTFVQVAEKHAHRHYHRSGVGLNHLAFRVKDRETVDRLRQFCRENDVSCLYDERYPFANGGIDYYALFIEDPDRIKVEFVAASAD</sequence>
<keyword evidence="3" id="KW-0223">Dioxygenase</keyword>
<gene>
    <name evidence="3" type="ORF">NCTC10684_03609</name>
</gene>
<organism evidence="3 4">
    <name type="scientific">Aminobacter aminovorans</name>
    <name type="common">Chelatobacter heintzii</name>
    <dbReference type="NCBI Taxonomy" id="83263"/>
    <lineage>
        <taxon>Bacteria</taxon>
        <taxon>Pseudomonadati</taxon>
        <taxon>Pseudomonadota</taxon>
        <taxon>Alphaproteobacteria</taxon>
        <taxon>Hyphomicrobiales</taxon>
        <taxon>Phyllobacteriaceae</taxon>
        <taxon>Aminobacter</taxon>
    </lineage>
</organism>
<accession>A0A380WNK2</accession>